<dbReference type="PANTHER" id="PTHR45527">
    <property type="entry name" value="NONRIBOSOMAL PEPTIDE SYNTHETASE"/>
    <property type="match status" value="1"/>
</dbReference>
<organism evidence="10 11">
    <name type="scientific">Brevibacillus brevis</name>
    <name type="common">Bacillus brevis</name>
    <dbReference type="NCBI Taxonomy" id="1393"/>
    <lineage>
        <taxon>Bacteria</taxon>
        <taxon>Bacillati</taxon>
        <taxon>Bacillota</taxon>
        <taxon>Bacilli</taxon>
        <taxon>Bacillales</taxon>
        <taxon>Paenibacillaceae</taxon>
        <taxon>Brevibacillus</taxon>
    </lineage>
</organism>
<dbReference type="GO" id="GO:0016874">
    <property type="term" value="F:ligase activity"/>
    <property type="evidence" value="ECO:0007669"/>
    <property type="project" value="UniProtKB-KW"/>
</dbReference>
<evidence type="ECO:0000256" key="1">
    <source>
        <dbReference type="ARBA" id="ARBA00001957"/>
    </source>
</evidence>
<keyword evidence="3" id="KW-0596">Phosphopantetheine</keyword>
<dbReference type="SUPFAM" id="SSF56801">
    <property type="entry name" value="Acetyl-CoA synthetase-like"/>
    <property type="match status" value="2"/>
</dbReference>
<name>A0A2Z4MPF1_BREBE</name>
<evidence type="ECO:0000256" key="6">
    <source>
        <dbReference type="ARBA" id="ARBA00022737"/>
    </source>
</evidence>
<protein>
    <submittedName>
        <fullName evidence="10">Non-ribosomal peptide synthetase</fullName>
    </submittedName>
</protein>
<dbReference type="PROSITE" id="PS00012">
    <property type="entry name" value="PHOSPHOPANTETHEINE"/>
    <property type="match status" value="2"/>
</dbReference>
<dbReference type="Pfam" id="PF00550">
    <property type="entry name" value="PP-binding"/>
    <property type="match status" value="2"/>
</dbReference>
<proteinExistence type="inferred from homology"/>
<dbReference type="FunFam" id="2.30.38.10:FF:000001">
    <property type="entry name" value="Non-ribosomal peptide synthetase PvdI"/>
    <property type="match status" value="1"/>
</dbReference>
<accession>A0A2Z4MPF1</accession>
<feature type="domain" description="Carrier" evidence="9">
    <location>
        <begin position="1583"/>
        <end position="1658"/>
    </location>
</feature>
<dbReference type="GO" id="GO:0043041">
    <property type="term" value="P:amino acid activation for nonribosomal peptide biosynthetic process"/>
    <property type="evidence" value="ECO:0007669"/>
    <property type="project" value="TreeGrafter"/>
</dbReference>
<dbReference type="InterPro" id="IPR020806">
    <property type="entry name" value="PKS_PP-bd"/>
</dbReference>
<dbReference type="PROSITE" id="PS50075">
    <property type="entry name" value="CARRIER"/>
    <property type="match status" value="2"/>
</dbReference>
<dbReference type="InterPro" id="IPR045851">
    <property type="entry name" value="AMP-bd_C_sf"/>
</dbReference>
<keyword evidence="8" id="KW-0511">Multifunctional enzyme</keyword>
<gene>
    <name evidence="10" type="ORF">AB432_026895</name>
</gene>
<keyword evidence="7" id="KW-0045">Antibiotic biosynthesis</keyword>
<dbReference type="GO" id="GO:0017000">
    <property type="term" value="P:antibiotic biosynthetic process"/>
    <property type="evidence" value="ECO:0007669"/>
    <property type="project" value="UniProtKB-KW"/>
</dbReference>
<dbReference type="InterPro" id="IPR006162">
    <property type="entry name" value="Ppantetheine_attach_site"/>
</dbReference>
<dbReference type="Gene3D" id="1.10.1200.10">
    <property type="entry name" value="ACP-like"/>
    <property type="match status" value="2"/>
</dbReference>
<dbReference type="Pfam" id="PF13193">
    <property type="entry name" value="AMP-binding_C"/>
    <property type="match status" value="2"/>
</dbReference>
<dbReference type="Gene3D" id="3.30.559.30">
    <property type="entry name" value="Nonribosomal peptide synthetase, condensation domain"/>
    <property type="match status" value="2"/>
</dbReference>
<dbReference type="InterPro" id="IPR023213">
    <property type="entry name" value="CAT-like_dom_sf"/>
</dbReference>
<dbReference type="GO" id="GO:0005737">
    <property type="term" value="C:cytoplasm"/>
    <property type="evidence" value="ECO:0007669"/>
    <property type="project" value="TreeGrafter"/>
</dbReference>
<dbReference type="FunFam" id="3.30.300.30:FF:000010">
    <property type="entry name" value="Enterobactin synthetase component F"/>
    <property type="match status" value="1"/>
</dbReference>
<dbReference type="InterPro" id="IPR000873">
    <property type="entry name" value="AMP-dep_synth/lig_dom"/>
</dbReference>
<dbReference type="GO" id="GO:0031177">
    <property type="term" value="F:phosphopantetheine binding"/>
    <property type="evidence" value="ECO:0007669"/>
    <property type="project" value="InterPro"/>
</dbReference>
<dbReference type="CDD" id="cd19531">
    <property type="entry name" value="LCL_NRPS-like"/>
    <property type="match status" value="1"/>
</dbReference>
<dbReference type="SUPFAM" id="SSF47336">
    <property type="entry name" value="ACP-like"/>
    <property type="match status" value="2"/>
</dbReference>
<dbReference type="Gene3D" id="3.40.50.980">
    <property type="match status" value="4"/>
</dbReference>
<dbReference type="Proteomes" id="UP000036061">
    <property type="component" value="Chromosome"/>
</dbReference>
<comment type="similarity">
    <text evidence="2">Belongs to the ATP-dependent AMP-binding enzyme family.</text>
</comment>
<evidence type="ECO:0000313" key="10">
    <source>
        <dbReference type="EMBL" id="AWX58446.1"/>
    </source>
</evidence>
<dbReference type="CDD" id="cd05930">
    <property type="entry name" value="A_NRPS"/>
    <property type="match status" value="1"/>
</dbReference>
<dbReference type="PROSITE" id="PS00455">
    <property type="entry name" value="AMP_BINDING"/>
    <property type="match status" value="2"/>
</dbReference>
<dbReference type="PANTHER" id="PTHR45527:SF1">
    <property type="entry name" value="FATTY ACID SYNTHASE"/>
    <property type="match status" value="1"/>
</dbReference>
<dbReference type="InterPro" id="IPR010071">
    <property type="entry name" value="AA_adenyl_dom"/>
</dbReference>
<dbReference type="InterPro" id="IPR001242">
    <property type="entry name" value="Condensation_dom"/>
</dbReference>
<keyword evidence="4" id="KW-0597">Phosphoprotein</keyword>
<dbReference type="GO" id="GO:0008610">
    <property type="term" value="P:lipid biosynthetic process"/>
    <property type="evidence" value="ECO:0007669"/>
    <property type="project" value="UniProtKB-ARBA"/>
</dbReference>
<dbReference type="InterPro" id="IPR009081">
    <property type="entry name" value="PP-bd_ACP"/>
</dbReference>
<dbReference type="InterPro" id="IPR020845">
    <property type="entry name" value="AMP-binding_CS"/>
</dbReference>
<evidence type="ECO:0000256" key="4">
    <source>
        <dbReference type="ARBA" id="ARBA00022553"/>
    </source>
</evidence>
<dbReference type="InterPro" id="IPR036736">
    <property type="entry name" value="ACP-like_sf"/>
</dbReference>
<evidence type="ECO:0000256" key="5">
    <source>
        <dbReference type="ARBA" id="ARBA00022598"/>
    </source>
</evidence>
<dbReference type="NCBIfam" id="NF003417">
    <property type="entry name" value="PRK04813.1"/>
    <property type="match status" value="2"/>
</dbReference>
<evidence type="ECO:0000256" key="8">
    <source>
        <dbReference type="ARBA" id="ARBA00023268"/>
    </source>
</evidence>
<dbReference type="EMBL" id="CP030117">
    <property type="protein sequence ID" value="AWX58446.1"/>
    <property type="molecule type" value="Genomic_DNA"/>
</dbReference>
<dbReference type="Gene3D" id="3.30.300.30">
    <property type="match status" value="2"/>
</dbReference>
<dbReference type="CDD" id="cd12117">
    <property type="entry name" value="A_NRPS_Srf_like"/>
    <property type="match status" value="1"/>
</dbReference>
<evidence type="ECO:0000256" key="7">
    <source>
        <dbReference type="ARBA" id="ARBA00023194"/>
    </source>
</evidence>
<dbReference type="NCBIfam" id="TIGR01733">
    <property type="entry name" value="AA-adenyl-dom"/>
    <property type="match status" value="2"/>
</dbReference>
<evidence type="ECO:0000313" key="11">
    <source>
        <dbReference type="Proteomes" id="UP000036061"/>
    </source>
</evidence>
<keyword evidence="6" id="KW-0677">Repeat</keyword>
<feature type="domain" description="Carrier" evidence="9">
    <location>
        <begin position="522"/>
        <end position="597"/>
    </location>
</feature>
<dbReference type="FunFam" id="3.30.559.10:FF:000012">
    <property type="entry name" value="Non-ribosomal peptide synthetase"/>
    <property type="match status" value="1"/>
</dbReference>
<dbReference type="SUPFAM" id="SSF52777">
    <property type="entry name" value="CoA-dependent acyltransferases"/>
    <property type="match status" value="4"/>
</dbReference>
<reference evidence="10 11" key="1">
    <citation type="journal article" date="2015" name="Genome Announc.">
        <title>Draft Genome Sequence of Brevibacillus brevis DZQ7, a Plant Growth-Promoting Rhizobacterium with Broad-Spectrum Antimicrobial Activity.</title>
        <authorList>
            <person name="Hou Q."/>
            <person name="Wang C."/>
            <person name="Hou X."/>
            <person name="Xia Z."/>
            <person name="Ye J."/>
            <person name="Liu K."/>
            <person name="Liu H."/>
            <person name="Wang J."/>
            <person name="Guo H."/>
            <person name="Yu X."/>
            <person name="Yang Y."/>
            <person name="Du B."/>
            <person name="Ding Y."/>
        </authorList>
    </citation>
    <scope>NUCLEOTIDE SEQUENCE [LARGE SCALE GENOMIC DNA]</scope>
    <source>
        <strain evidence="10 11">DZQ7</strain>
    </source>
</reference>
<dbReference type="Pfam" id="PF00501">
    <property type="entry name" value="AMP-binding"/>
    <property type="match status" value="2"/>
</dbReference>
<dbReference type="GO" id="GO:0044550">
    <property type="term" value="P:secondary metabolite biosynthetic process"/>
    <property type="evidence" value="ECO:0007669"/>
    <property type="project" value="UniProtKB-ARBA"/>
</dbReference>
<comment type="cofactor">
    <cofactor evidence="1">
        <name>pantetheine 4'-phosphate</name>
        <dbReference type="ChEBI" id="CHEBI:47942"/>
    </cofactor>
</comment>
<dbReference type="SMART" id="SM00823">
    <property type="entry name" value="PKS_PP"/>
    <property type="match status" value="2"/>
</dbReference>
<dbReference type="FunFam" id="3.40.50.980:FF:000001">
    <property type="entry name" value="Non-ribosomal peptide synthetase"/>
    <property type="match status" value="2"/>
</dbReference>
<dbReference type="InterPro" id="IPR025110">
    <property type="entry name" value="AMP-bd_C"/>
</dbReference>
<sequence length="2140" mass="241937">MKKNNCWNYGRAIRRGCMNNSITAFFEEQVELHPDNIALLWKDASLTYQELNSRANRLANYLKKCGVGSESKVGLCMDRSFEMIISMVAILKAGGAYVPLDPAYPEQRIHYMLQDAGITIVLAQESLVSRLPEGLKVVCPERDQLAISMESDANLEPHATPESLAYLMYTSGSTGNPKGVLIPHRGVIRLVKHVSYVSLTAEETMLHMASISFDASTFEVWGSLLNGAKLVVFPYKELDLGEMGQVLRDYRVSTLLLTAGVFHQLIDFHLEDVKGLRQLLVGGDIMSPKHAQKVVDNLSDTLLINCYGPTETTTFATFYPVTDRSAIQHSVSIGRPINDTEVYILNDKQKLVPVGLVGEMYVGGKGLALGYWNRPEINQEKFIKHPFNPDPEAILYRTGDMVKYVPDRGLEFIGRKDNQVKIRGYRIELGEIETVLNQPEDVREAIVIAQEYGADDKRLIAYMAGDGEVEQWKKHASTQLPPFMVPSYFVKMEAFPLTTQGKVDRKALPLPETVMIEEEFVAPRTATESRIASIWRETLKVERISIHSSFFDLGGHSLLATQLISRLEDAFQLSIPLRILFECPTIASLHTRIMELSQNGKRERIPTITKAPHTERFPLSHAQQRLWFLHQLEPDSTAYNVPHIWRLTGLWDASALEKGWNALLLRHEILRTVFPNENGQPFQAVQPYQFTPLPVIDLRERTKASQEEQLNDFIEQEASIRFDLHRGPLIQAKLIALGEEESVLLCTMHHIITDGWSEEILLKEWLAFYEEAQSGSHAELAALPIQYADFSVWQREWLTDDAIGLQLDYWKAELSGELPVLQLPIDRPRPAIQGYAGSMHKTVLPSTLLEKLKTVSRQENATLFMTLLAAYQSFLSRYTGQSDILVGSPVANRNVKEIEGLIGFFVNTLVYRASFQDGPTFKQLLARVKEKALLAQENQDVPFEKIVETLQLERNTSYSPVFQTMFTWAELSSNVYQSSAGALEIMPVRHNVSKFDIELSMGESEAGLIMNMIYNTDLFDQATIGRMAVHFENWLQELVNAPDAPIASLELLPKDERNKIVGDWNRTEATVPENTCLHDLFIEQVKKTPDLIAAEMGSETITYQELDRRSNQLAHYLITLGVRPNTPVGLCMNRSLELVISILGIVKAGGAFIPLDTELPEARMAHLLESSKTNICITEQEFRHLFEQATHVQCIELEADKEKIASMPEGLPEQTVKPTDLVSIYYTSGSTGIPKGVENLHVGWVNRMLWMQRQHGLEQGESVLQKTTLTFDDAAVEFFWPLSVGGRISLMEPWLHRDPEAIIQAAIQYQVACIQFVPSMLNMFVDALTPDDAAKLGTLKNVISSGEALLPETVGKFYQKLNAKLHNTWGATEVSIDSTIYTCSPEDAFGKDCVSVGKPIDNNRIYILDKNLNPVPIGVIGDLYIGGLGLARGYLYNPEKTKEAFIENPFVAGERMYRTGDKGYYLPSGNIKFVGRQDNQIKIRGIRVELGEIESTLSRLPSIREAAVISVQNDRGSTELAAYIVGEGDINEWRTFLKGQLPAYMIPTYFTKLDSIPKTTSGKINRNALELPVMKPSDSSIATPRTIPEELIHSIWCDILQMNQISIKDSFFDIGGHSLLATQVISRMRAVLGMDISLRTIFEFTTIEALAARIAEIKQGSESNTRIHEVSRVEDQPGQSLFEVSHGQRRQWFHAKFSDQEAVGGVYLFEVEGPVDSQVLYKSMGLMFERHRIMRTTIIEKEGQLYQKVHDDLKADNEYVDLSSLSVTEGEQRIKMDLESDLYKPFDFSRESFFRMRLYRVAPTKHFFLLGTHHIGFDGWSLDVFMKDLADVYQQEKSGGHRLFSKPLDYIDYTLWQQARLQKGELNRQRDYWLKQLQQNVAAPLIPRDVHPFTRDNQISNVTSLPIEPTTAQSLSELTRMAGGTVYTTMLTALNIWLSLITDQMIITVGSTLSGRTQTDLEGIIGPLINPVAMRTDLSGNPTVLEMLKRTRETAYAAYENQEYPYNLVVEDQLAAKGLKKNLYSVVFIGQQASNSLIESNGIIYRYCPLNRFLDETMVKSYEGSHFIKDDQLDMMLFLSTNHDQLTFTAQYNADVFSRNAMDTFMSQIEYILCQMTENPMQRLSQLKLAEEYDFNELFS</sequence>
<dbReference type="Gene3D" id="3.30.559.10">
    <property type="entry name" value="Chloramphenicol acetyltransferase-like domain"/>
    <property type="match status" value="2"/>
</dbReference>
<evidence type="ECO:0000256" key="3">
    <source>
        <dbReference type="ARBA" id="ARBA00022450"/>
    </source>
</evidence>
<dbReference type="Gene3D" id="2.30.38.10">
    <property type="entry name" value="Luciferase, Domain 3"/>
    <property type="match status" value="2"/>
</dbReference>
<evidence type="ECO:0000256" key="2">
    <source>
        <dbReference type="ARBA" id="ARBA00006432"/>
    </source>
</evidence>
<dbReference type="FunFam" id="3.40.50.12780:FF:000012">
    <property type="entry name" value="Non-ribosomal peptide synthetase"/>
    <property type="match status" value="2"/>
</dbReference>
<evidence type="ECO:0000259" key="9">
    <source>
        <dbReference type="PROSITE" id="PS50075"/>
    </source>
</evidence>
<dbReference type="FunFam" id="1.10.1200.10:FF:000005">
    <property type="entry name" value="Nonribosomal peptide synthetase 1"/>
    <property type="match status" value="2"/>
</dbReference>
<keyword evidence="5" id="KW-0436">Ligase</keyword>
<dbReference type="Pfam" id="PF00668">
    <property type="entry name" value="Condensation"/>
    <property type="match status" value="2"/>
</dbReference>